<evidence type="ECO:0000256" key="5">
    <source>
        <dbReference type="PROSITE-ProRule" id="PRU00023"/>
    </source>
</evidence>
<evidence type="ECO:0000256" key="7">
    <source>
        <dbReference type="SAM" id="MobiDB-lite"/>
    </source>
</evidence>
<dbReference type="Pfam" id="PF12796">
    <property type="entry name" value="Ank_2"/>
    <property type="match status" value="2"/>
</dbReference>
<feature type="repeat" description="ANK" evidence="5">
    <location>
        <begin position="95"/>
        <end position="127"/>
    </location>
</feature>
<feature type="domain" description="RING-type" evidence="8">
    <location>
        <begin position="221"/>
        <end position="262"/>
    </location>
</feature>
<dbReference type="Gene3D" id="1.25.40.20">
    <property type="entry name" value="Ankyrin repeat-containing domain"/>
    <property type="match status" value="2"/>
</dbReference>
<dbReference type="InterPro" id="IPR013083">
    <property type="entry name" value="Znf_RING/FYVE/PHD"/>
</dbReference>
<dbReference type="SMART" id="SM00248">
    <property type="entry name" value="ANK"/>
    <property type="match status" value="4"/>
</dbReference>
<keyword evidence="1" id="KW-0677">Repeat</keyword>
<proteinExistence type="predicted"/>
<accession>A0AAV2S742</accession>
<dbReference type="Gene3D" id="3.30.40.10">
    <property type="entry name" value="Zinc/RING finger domain, C3HC4 (zinc finger)"/>
    <property type="match status" value="1"/>
</dbReference>
<dbReference type="SUPFAM" id="SSF57850">
    <property type="entry name" value="RING/U-box"/>
    <property type="match status" value="1"/>
</dbReference>
<organism evidence="9 10">
    <name type="scientific">Meganyctiphanes norvegica</name>
    <name type="common">Northern krill</name>
    <name type="synonym">Thysanopoda norvegica</name>
    <dbReference type="NCBI Taxonomy" id="48144"/>
    <lineage>
        <taxon>Eukaryota</taxon>
        <taxon>Metazoa</taxon>
        <taxon>Ecdysozoa</taxon>
        <taxon>Arthropoda</taxon>
        <taxon>Crustacea</taxon>
        <taxon>Multicrustacea</taxon>
        <taxon>Malacostraca</taxon>
        <taxon>Eumalacostraca</taxon>
        <taxon>Eucarida</taxon>
        <taxon>Euphausiacea</taxon>
        <taxon>Euphausiidae</taxon>
        <taxon>Meganyctiphanes</taxon>
    </lineage>
</organism>
<keyword evidence="2 6" id="KW-0863">Zinc-finger</keyword>
<dbReference type="SUPFAM" id="SSF48403">
    <property type="entry name" value="Ankyrin repeat"/>
    <property type="match status" value="1"/>
</dbReference>
<evidence type="ECO:0000313" key="9">
    <source>
        <dbReference type="EMBL" id="CAL4163858.1"/>
    </source>
</evidence>
<feature type="region of interest" description="Disordered" evidence="7">
    <location>
        <begin position="190"/>
        <end position="215"/>
    </location>
</feature>
<dbReference type="GO" id="GO:0008270">
    <property type="term" value="F:zinc ion binding"/>
    <property type="evidence" value="ECO:0007669"/>
    <property type="project" value="UniProtKB-KW"/>
</dbReference>
<feature type="repeat" description="ANK" evidence="5">
    <location>
        <begin position="128"/>
        <end position="160"/>
    </location>
</feature>
<sequence>MAASQEGHDKLVVLLLGAGANIGLMKKDGCSALFCASQKGYVKIVKMLLEQNAPVDLKLSNGDTALSAAAYHGHISIAHMFITSGACVNNARHSDGVTPLMLASGMEKDEIVTLLILYGANIEAVTTNRQSSLLIACYGGHVSIAQLLLKEGANPHVCDQNGSSPFQIANEKKYRELVSIMSNPPIKKLQSMSLEPGTSVSNKKTNSTESGESDGTSNLECVVCMDPRTTTVMTLPCRHAVTCQRCIDDIESRGDNRCPLCRTEIDQRISIFIN</sequence>
<dbReference type="InterPro" id="IPR001841">
    <property type="entry name" value="Znf_RING"/>
</dbReference>
<dbReference type="PRINTS" id="PR01415">
    <property type="entry name" value="ANKYRIN"/>
</dbReference>
<dbReference type="InterPro" id="IPR036770">
    <property type="entry name" value="Ankyrin_rpt-contain_sf"/>
</dbReference>
<keyword evidence="3" id="KW-0862">Zinc</keyword>
<dbReference type="AlphaFoldDB" id="A0AAV2S742"/>
<evidence type="ECO:0000313" key="10">
    <source>
        <dbReference type="Proteomes" id="UP001497623"/>
    </source>
</evidence>
<dbReference type="Pfam" id="PF13920">
    <property type="entry name" value="zf-C3HC4_3"/>
    <property type="match status" value="1"/>
</dbReference>
<evidence type="ECO:0000259" key="8">
    <source>
        <dbReference type="PROSITE" id="PS50089"/>
    </source>
</evidence>
<dbReference type="Proteomes" id="UP001497623">
    <property type="component" value="Unassembled WGS sequence"/>
</dbReference>
<dbReference type="PANTHER" id="PTHR24198">
    <property type="entry name" value="ANKYRIN REPEAT AND PROTEIN KINASE DOMAIN-CONTAINING PROTEIN"/>
    <property type="match status" value="1"/>
</dbReference>
<dbReference type="EMBL" id="CAXKWB010046527">
    <property type="protein sequence ID" value="CAL4163858.1"/>
    <property type="molecule type" value="Genomic_DNA"/>
</dbReference>
<keyword evidence="2 6" id="KW-0479">Metal-binding</keyword>
<reference evidence="9 10" key="1">
    <citation type="submission" date="2024-05" db="EMBL/GenBank/DDBJ databases">
        <authorList>
            <person name="Wallberg A."/>
        </authorList>
    </citation>
    <scope>NUCLEOTIDE SEQUENCE [LARGE SCALE GENOMIC DNA]</scope>
</reference>
<protein>
    <recommendedName>
        <fullName evidence="8">RING-type domain-containing protein</fullName>
    </recommendedName>
</protein>
<evidence type="ECO:0000256" key="2">
    <source>
        <dbReference type="ARBA" id="ARBA00022771"/>
    </source>
</evidence>
<dbReference type="PROSITE" id="PS50089">
    <property type="entry name" value="ZF_RING_2"/>
    <property type="match status" value="1"/>
</dbReference>
<dbReference type="PANTHER" id="PTHR24198:SF165">
    <property type="entry name" value="ANKYRIN REPEAT-CONTAINING PROTEIN-RELATED"/>
    <property type="match status" value="1"/>
</dbReference>
<dbReference type="PROSITE" id="PS50088">
    <property type="entry name" value="ANK_REPEAT"/>
    <property type="match status" value="4"/>
</dbReference>
<dbReference type="PROSITE" id="PS50297">
    <property type="entry name" value="ANK_REP_REGION"/>
    <property type="match status" value="4"/>
</dbReference>
<keyword evidence="4 5" id="KW-0040">ANK repeat</keyword>
<comment type="caution">
    <text evidence="9">The sequence shown here is derived from an EMBL/GenBank/DDBJ whole genome shotgun (WGS) entry which is preliminary data.</text>
</comment>
<gene>
    <name evidence="9" type="ORF">MNOR_LOCUS33057</name>
</gene>
<dbReference type="GO" id="GO:0005737">
    <property type="term" value="C:cytoplasm"/>
    <property type="evidence" value="ECO:0007669"/>
    <property type="project" value="TreeGrafter"/>
</dbReference>
<feature type="repeat" description="ANK" evidence="5">
    <location>
        <begin position="28"/>
        <end position="60"/>
    </location>
</feature>
<feature type="repeat" description="ANK" evidence="5">
    <location>
        <begin position="61"/>
        <end position="93"/>
    </location>
</feature>
<evidence type="ECO:0000256" key="4">
    <source>
        <dbReference type="ARBA" id="ARBA00023043"/>
    </source>
</evidence>
<evidence type="ECO:0000256" key="1">
    <source>
        <dbReference type="ARBA" id="ARBA00022737"/>
    </source>
</evidence>
<dbReference type="InterPro" id="IPR002110">
    <property type="entry name" value="Ankyrin_rpt"/>
</dbReference>
<evidence type="ECO:0000256" key="6">
    <source>
        <dbReference type="PROSITE-ProRule" id="PRU00175"/>
    </source>
</evidence>
<dbReference type="SMART" id="SM00184">
    <property type="entry name" value="RING"/>
    <property type="match status" value="1"/>
</dbReference>
<evidence type="ECO:0000256" key="3">
    <source>
        <dbReference type="ARBA" id="ARBA00022833"/>
    </source>
</evidence>
<keyword evidence="10" id="KW-1185">Reference proteome</keyword>
<name>A0AAV2S742_MEGNR</name>